<keyword evidence="3" id="KW-0328">Glycosyltransferase</keyword>
<reference evidence="10 11" key="1">
    <citation type="journal article" date="2014" name="Int. J. Syst. Evol. Microbiol.">
        <title>Methanobacterium paludis sp. nov. and a novel strain of Methanobacterium lacus isolated from northern peatlands.</title>
        <authorList>
            <person name="Cadillo-Quiroz H."/>
            <person name="Brauer S.L."/>
            <person name="Goodson N."/>
            <person name="Yavitt J.B."/>
            <person name="Zinder S.H."/>
        </authorList>
    </citation>
    <scope>NUCLEOTIDE SEQUENCE [LARGE SCALE GENOMIC DNA]</scope>
    <source>
        <strain evidence="11">DSM 25820 / JCM 18151 / SWAN1</strain>
    </source>
</reference>
<dbReference type="GO" id="GO:0016763">
    <property type="term" value="F:pentosyltransferase activity"/>
    <property type="evidence" value="ECO:0007669"/>
    <property type="project" value="TreeGrafter"/>
</dbReference>
<evidence type="ECO:0000256" key="5">
    <source>
        <dbReference type="ARBA" id="ARBA00022692"/>
    </source>
</evidence>
<dbReference type="RefSeq" id="WP_013826039.1">
    <property type="nucleotide sequence ID" value="NC_015574.1"/>
</dbReference>
<feature type="transmembrane region" description="Helical" evidence="8">
    <location>
        <begin position="175"/>
        <end position="204"/>
    </location>
</feature>
<dbReference type="EMBL" id="CP002772">
    <property type="protein sequence ID" value="AEG18540.1"/>
    <property type="molecule type" value="Genomic_DNA"/>
</dbReference>
<dbReference type="PANTHER" id="PTHR33908:SF11">
    <property type="entry name" value="MEMBRANE PROTEIN"/>
    <property type="match status" value="1"/>
</dbReference>
<gene>
    <name evidence="10" type="ordered locus">MSWAN_1526</name>
</gene>
<protein>
    <recommendedName>
        <fullName evidence="9">Glycosyltransferase RgtA/B/C/D-like domain-containing protein</fullName>
    </recommendedName>
</protein>
<evidence type="ECO:0000256" key="1">
    <source>
        <dbReference type="ARBA" id="ARBA00004651"/>
    </source>
</evidence>
<feature type="transmembrane region" description="Helical" evidence="8">
    <location>
        <begin position="22"/>
        <end position="43"/>
    </location>
</feature>
<dbReference type="PANTHER" id="PTHR33908">
    <property type="entry name" value="MANNOSYLTRANSFERASE YKCB-RELATED"/>
    <property type="match status" value="1"/>
</dbReference>
<evidence type="ECO:0000256" key="7">
    <source>
        <dbReference type="ARBA" id="ARBA00023136"/>
    </source>
</evidence>
<feature type="transmembrane region" description="Helical" evidence="8">
    <location>
        <begin position="125"/>
        <end position="145"/>
    </location>
</feature>
<dbReference type="eggNOG" id="arCOG07791">
    <property type="taxonomic scope" value="Archaea"/>
</dbReference>
<feature type="domain" description="Glycosyltransferase RgtA/B/C/D-like" evidence="9">
    <location>
        <begin position="77"/>
        <end position="233"/>
    </location>
</feature>
<keyword evidence="7 8" id="KW-0472">Membrane</keyword>
<keyword evidence="2" id="KW-1003">Cell membrane</keyword>
<dbReference type="GeneID" id="10669033"/>
<dbReference type="KEGG" id="mew:MSWAN_1526"/>
<evidence type="ECO:0000256" key="4">
    <source>
        <dbReference type="ARBA" id="ARBA00022679"/>
    </source>
</evidence>
<feature type="transmembrane region" description="Helical" evidence="8">
    <location>
        <begin position="93"/>
        <end position="118"/>
    </location>
</feature>
<dbReference type="GO" id="GO:0008610">
    <property type="term" value="P:lipid biosynthetic process"/>
    <property type="evidence" value="ECO:0007669"/>
    <property type="project" value="UniProtKB-ARBA"/>
</dbReference>
<dbReference type="InterPro" id="IPR038731">
    <property type="entry name" value="RgtA/B/C-like"/>
</dbReference>
<comment type="subcellular location">
    <subcellularLocation>
        <location evidence="1">Cell membrane</location>
        <topology evidence="1">Multi-pass membrane protein</topology>
    </subcellularLocation>
</comment>
<keyword evidence="5 8" id="KW-0812">Transmembrane</keyword>
<evidence type="ECO:0000256" key="6">
    <source>
        <dbReference type="ARBA" id="ARBA00022989"/>
    </source>
</evidence>
<feature type="transmembrane region" description="Helical" evidence="8">
    <location>
        <begin position="431"/>
        <end position="452"/>
    </location>
</feature>
<dbReference type="OrthoDB" id="71427at2157"/>
<feature type="transmembrane region" description="Helical" evidence="8">
    <location>
        <begin position="216"/>
        <end position="235"/>
    </location>
</feature>
<dbReference type="Pfam" id="PF13231">
    <property type="entry name" value="PMT_2"/>
    <property type="match status" value="1"/>
</dbReference>
<proteinExistence type="predicted"/>
<dbReference type="AlphaFoldDB" id="F6D8A6"/>
<name>F6D8A6_METPW</name>
<dbReference type="HOGENOM" id="CLU_021784_0_0_2"/>
<dbReference type="GO" id="GO:0005886">
    <property type="term" value="C:plasma membrane"/>
    <property type="evidence" value="ECO:0007669"/>
    <property type="project" value="UniProtKB-SubCell"/>
</dbReference>
<accession>F6D8A6</accession>
<feature type="transmembrane region" description="Helical" evidence="8">
    <location>
        <begin position="376"/>
        <end position="394"/>
    </location>
</feature>
<dbReference type="Proteomes" id="UP000009231">
    <property type="component" value="Chromosome"/>
</dbReference>
<feature type="transmembrane region" description="Helical" evidence="8">
    <location>
        <begin position="400"/>
        <end position="419"/>
    </location>
</feature>
<keyword evidence="6 8" id="KW-1133">Transmembrane helix</keyword>
<sequence length="573" mass="65723">MDNSENSLKKKFGKLDGPLKKYAPYIFLFILTLIVTLITYYRVLIQIEIGPVWDTYDFLSDALVFAGQGMGYADLTRPPLLPFITSIFFRLGYASPTTIFVVDGVMFIFGVIGFYLLLKLRFNEIESFLGSLLYATFPIVISFVGVGLSDIPSVSLSIWAFYFTVLAVKKNSKFFYLSFPFVMFAFLTRYPAALMIFPMFLYILINRDITKKIKDITVGIVASLLFIIPVLIFSYQKFGNPLYTFIAFFGLTSTSTPISPENFSYNTNLLYFLENLPSYIGAQGVAVILIILLGIIIYAGFNLRKSRDKKKLSFIFNFESSNIKIKLAIFLVFLLTFVGTFGQIFYMLSEVIFFVMCYVFYDLSKNLNIKDMDIHLLFFAWFMAFFIFHSVFVIKDNRYFVTMAPAVAYFLILGLSGVTGKLKFKVKNRNLMFPIFALILTIMILASTISYLPSVKQANTNLKVLDDNVASASEWFVNYDPDYKNKTIYSDVSPYSGWYLKTNVKLMLIFKDNQSYSGGVKDYNFSPEDSKAFNQHLKNNNVDYYFCINKGLNLTSYKTVKQFGYVVIYEKKP</sequence>
<evidence type="ECO:0000259" key="9">
    <source>
        <dbReference type="Pfam" id="PF13231"/>
    </source>
</evidence>
<keyword evidence="11" id="KW-1185">Reference proteome</keyword>
<evidence type="ECO:0000313" key="11">
    <source>
        <dbReference type="Proteomes" id="UP000009231"/>
    </source>
</evidence>
<keyword evidence="4" id="KW-0808">Transferase</keyword>
<evidence type="ECO:0000256" key="3">
    <source>
        <dbReference type="ARBA" id="ARBA00022676"/>
    </source>
</evidence>
<evidence type="ECO:0000256" key="8">
    <source>
        <dbReference type="SAM" id="Phobius"/>
    </source>
</evidence>
<dbReference type="STRING" id="868131.MSWAN_1526"/>
<feature type="transmembrane region" description="Helical" evidence="8">
    <location>
        <begin position="279"/>
        <end position="301"/>
    </location>
</feature>
<organism evidence="10 11">
    <name type="scientific">Methanobacterium paludis (strain DSM 25820 / JCM 18151 / SWAN1)</name>
    <dbReference type="NCBI Taxonomy" id="868131"/>
    <lineage>
        <taxon>Archaea</taxon>
        <taxon>Methanobacteriati</taxon>
        <taxon>Methanobacteriota</taxon>
        <taxon>Methanomada group</taxon>
        <taxon>Methanobacteria</taxon>
        <taxon>Methanobacteriales</taxon>
        <taxon>Methanobacteriaceae</taxon>
        <taxon>Methanobacterium</taxon>
    </lineage>
</organism>
<evidence type="ECO:0000256" key="2">
    <source>
        <dbReference type="ARBA" id="ARBA00022475"/>
    </source>
</evidence>
<evidence type="ECO:0000313" key="10">
    <source>
        <dbReference type="EMBL" id="AEG18540.1"/>
    </source>
</evidence>
<dbReference type="InterPro" id="IPR050297">
    <property type="entry name" value="LipidA_mod_glycosyltrf_83"/>
</dbReference>